<dbReference type="SUPFAM" id="SSF53822">
    <property type="entry name" value="Periplasmic binding protein-like I"/>
    <property type="match status" value="1"/>
</dbReference>
<accession>A0A4U6BP70</accession>
<evidence type="ECO:0000259" key="5">
    <source>
        <dbReference type="Pfam" id="PF13458"/>
    </source>
</evidence>
<evidence type="ECO:0000256" key="4">
    <source>
        <dbReference type="SAM" id="SignalP"/>
    </source>
</evidence>
<feature type="domain" description="Leucine-binding protein" evidence="5">
    <location>
        <begin position="25"/>
        <end position="346"/>
    </location>
</feature>
<dbReference type="Proteomes" id="UP000034832">
    <property type="component" value="Unassembled WGS sequence"/>
</dbReference>
<dbReference type="OrthoDB" id="9786833at2"/>
<evidence type="ECO:0000313" key="8">
    <source>
        <dbReference type="Proteomes" id="UP000034832"/>
    </source>
</evidence>
<keyword evidence="3" id="KW-0029">Amino-acid transport</keyword>
<evidence type="ECO:0000256" key="3">
    <source>
        <dbReference type="ARBA" id="ARBA00022970"/>
    </source>
</evidence>
<name>A0A4U6BP70_9BRAD</name>
<dbReference type="CDD" id="cd06336">
    <property type="entry name" value="PBP1_ABC_ligand_binding-like"/>
    <property type="match status" value="1"/>
</dbReference>
<evidence type="ECO:0000256" key="2">
    <source>
        <dbReference type="ARBA" id="ARBA00022729"/>
    </source>
</evidence>
<proteinExistence type="inferred from homology"/>
<dbReference type="EMBL" id="LBIA02000001">
    <property type="protein sequence ID" value="TKT72270.1"/>
    <property type="molecule type" value="Genomic_DNA"/>
</dbReference>
<dbReference type="AlphaFoldDB" id="A0A4U6BP70"/>
<feature type="signal peptide" evidence="4">
    <location>
        <begin position="1"/>
        <end position="21"/>
    </location>
</feature>
<dbReference type="Pfam" id="PF13458">
    <property type="entry name" value="Peripla_BP_6"/>
    <property type="match status" value="1"/>
</dbReference>
<dbReference type="GO" id="GO:0006865">
    <property type="term" value="P:amino acid transport"/>
    <property type="evidence" value="ECO:0007669"/>
    <property type="project" value="UniProtKB-KW"/>
</dbReference>
<protein>
    <submittedName>
        <fullName evidence="7">ABC transporter substrate-binding protein</fullName>
    </submittedName>
    <submittedName>
        <fullName evidence="6">Branched-chain amino acid transport system substrate-binding protein</fullName>
    </submittedName>
</protein>
<dbReference type="PANTHER" id="PTHR30483:SF6">
    <property type="entry name" value="PERIPLASMIC BINDING PROTEIN OF ABC TRANSPORTER FOR NATURAL AMINO ACIDS"/>
    <property type="match status" value="1"/>
</dbReference>
<dbReference type="InterPro" id="IPR028081">
    <property type="entry name" value="Leu-bd"/>
</dbReference>
<gene>
    <name evidence="6" type="ORF">HNQ36_004064</name>
    <name evidence="7" type="ORF">YH63_013035</name>
</gene>
<dbReference type="RefSeq" id="WP_046827234.1">
    <property type="nucleotide sequence ID" value="NZ_JACHIJ010000006.1"/>
</dbReference>
<evidence type="ECO:0000313" key="7">
    <source>
        <dbReference type="EMBL" id="TKT72270.1"/>
    </source>
</evidence>
<feature type="chain" id="PRO_5044609743" evidence="4">
    <location>
        <begin position="22"/>
        <end position="402"/>
    </location>
</feature>
<reference evidence="7 8" key="1">
    <citation type="submission" date="2019-04" db="EMBL/GenBank/DDBJ databases">
        <title>Whole genome sequencing of cave bacteria.</title>
        <authorList>
            <person name="Gan H.M."/>
            <person name="Barton H."/>
            <person name="Savka M.A."/>
        </authorList>
    </citation>
    <scope>NUCLEOTIDE SEQUENCE [LARGE SCALE GENOMIC DNA]</scope>
    <source>
        <strain evidence="7 8">LC387</strain>
    </source>
</reference>
<dbReference type="InterPro" id="IPR028082">
    <property type="entry name" value="Peripla_BP_I"/>
</dbReference>
<evidence type="ECO:0000256" key="1">
    <source>
        <dbReference type="ARBA" id="ARBA00010062"/>
    </source>
</evidence>
<dbReference type="PANTHER" id="PTHR30483">
    <property type="entry name" value="LEUCINE-SPECIFIC-BINDING PROTEIN"/>
    <property type="match status" value="1"/>
</dbReference>
<dbReference type="Gene3D" id="3.40.50.2300">
    <property type="match status" value="2"/>
</dbReference>
<reference evidence="6 9" key="2">
    <citation type="submission" date="2020-08" db="EMBL/GenBank/DDBJ databases">
        <title>Genomic Encyclopedia of Type Strains, Phase IV (KMG-IV): sequencing the most valuable type-strain genomes for metagenomic binning, comparative biology and taxonomic classification.</title>
        <authorList>
            <person name="Goeker M."/>
        </authorList>
    </citation>
    <scope>NUCLEOTIDE SEQUENCE [LARGE SCALE GENOMIC DNA]</scope>
    <source>
        <strain evidence="6 9">DSM 17498</strain>
    </source>
</reference>
<dbReference type="STRING" id="211460.YH63_05975"/>
<sequence length="402" mass="43093">MKKLLGAVLSAALIGAPGAFAAEKTLTIGYSDALTGGGAVYGVPQKKAIDLAIEEINGAGGIKVGADNYKIKTIEYDDKADSTEATNVARKLIDRDDVKFILGYCCSASGGAMASFIGREDVIVLVGTAGARSITSIGNKNVFRTRPPGDYTGAAAGKFIAQQGVKTLGVLAVRDVALFTQYRDALVKAFEEAGGKVVAIETFGGQDRDMTAQLTKLRGLNPDALFVSGYVEQVAFSHRQAAELGIKVQRYGFSGGSAEQFTKVATAEQMNGAWDLLAIEFNADVLGPKAVAFADRYKKKYNENPTPNLAYAYDQVYVLRDALQAAQTTTDLKKIQDTIRALPVPKEALLKYLPINGRMFDDKGQAYISNGAFQWKNGNWAFVKELPSDAAAYSNFLKTVKD</sequence>
<comment type="similarity">
    <text evidence="1">Belongs to the leucine-binding protein family.</text>
</comment>
<keyword evidence="8" id="KW-1185">Reference proteome</keyword>
<dbReference type="Proteomes" id="UP000521227">
    <property type="component" value="Unassembled WGS sequence"/>
</dbReference>
<keyword evidence="3" id="KW-0813">Transport</keyword>
<organism evidence="7 8">
    <name type="scientific">Afipia massiliensis</name>
    <dbReference type="NCBI Taxonomy" id="211460"/>
    <lineage>
        <taxon>Bacteria</taxon>
        <taxon>Pseudomonadati</taxon>
        <taxon>Pseudomonadota</taxon>
        <taxon>Alphaproteobacteria</taxon>
        <taxon>Hyphomicrobiales</taxon>
        <taxon>Nitrobacteraceae</taxon>
        <taxon>Afipia</taxon>
    </lineage>
</organism>
<comment type="caution">
    <text evidence="7">The sequence shown here is derived from an EMBL/GenBank/DDBJ whole genome shotgun (WGS) entry which is preliminary data.</text>
</comment>
<dbReference type="EMBL" id="JACHIJ010000006">
    <property type="protein sequence ID" value="MBB5054062.1"/>
    <property type="molecule type" value="Genomic_DNA"/>
</dbReference>
<keyword evidence="2 4" id="KW-0732">Signal</keyword>
<evidence type="ECO:0000313" key="9">
    <source>
        <dbReference type="Proteomes" id="UP000521227"/>
    </source>
</evidence>
<dbReference type="InterPro" id="IPR051010">
    <property type="entry name" value="BCAA_transport"/>
</dbReference>
<evidence type="ECO:0000313" key="6">
    <source>
        <dbReference type="EMBL" id="MBB5054062.1"/>
    </source>
</evidence>